<name>A0AAJ2VCQ3_DELAC</name>
<dbReference type="RefSeq" id="WP_063326654.1">
    <property type="nucleotide sequence ID" value="NZ_JAWWMZ010000003.1"/>
</dbReference>
<comment type="caution">
    <text evidence="1">The sequence shown here is derived from an EMBL/GenBank/DDBJ whole genome shotgun (WGS) entry which is preliminary data.</text>
</comment>
<gene>
    <name evidence="1" type="ORF">SGN30_11305</name>
</gene>
<evidence type="ECO:0000313" key="1">
    <source>
        <dbReference type="EMBL" id="MDX4953997.1"/>
    </source>
</evidence>
<dbReference type="AlphaFoldDB" id="A0AAJ2VCQ3"/>
<sequence length="395" mass="41084">MASLVDTSVKHFLYSMYGAPVQNGLAGSKIAVLDACLVTGFGLRAATRITVAAGVATVEFSVGASQPPTPDSVLLITGAAQALLNGEQRVTESGSGVFKFRTAAPDSVDNGTGITFKFAALGWAKPFSGTNQAVYRSTDPQSYGMYLYVDDRTTTAVSMRGYESMSAIDMGTGPFPSAAQRADGAWWVKSNSANASPTRWTIVGDSRIFFDNSAPSSPMSATNTAGGTRVFGDLLALRKAGDAYACLLCGGVSQSNVANTPNNGAIDSASSGWYFLPRAVTSLGGSVAPDLRCFASTATAGSGSDSALGNFPSDVDGELKLAQLYLSNSPVSTNTPRAVVPGYRYVPQSQVAQYFERDSTLIEAVSGRRLLALPHSSSASSPAGFGFIDITGPWR</sequence>
<proteinExistence type="predicted"/>
<evidence type="ECO:0000313" key="2">
    <source>
        <dbReference type="Proteomes" id="UP001287445"/>
    </source>
</evidence>
<accession>A0AAJ2VCQ3</accession>
<organism evidence="1 2">
    <name type="scientific">Delftia acidovorans</name>
    <name type="common">Pseudomonas acidovorans</name>
    <name type="synonym">Comamonas acidovorans</name>
    <dbReference type="NCBI Taxonomy" id="80866"/>
    <lineage>
        <taxon>Bacteria</taxon>
        <taxon>Pseudomonadati</taxon>
        <taxon>Pseudomonadota</taxon>
        <taxon>Betaproteobacteria</taxon>
        <taxon>Burkholderiales</taxon>
        <taxon>Comamonadaceae</taxon>
        <taxon>Delftia</taxon>
    </lineage>
</organism>
<reference evidence="1" key="1">
    <citation type="submission" date="2023-11" db="EMBL/GenBank/DDBJ databases">
        <title>Identification and selenium tolerance of Delftia acidovorans R3-25.</title>
        <authorList>
            <person name="Zhang S."/>
            <person name="Liu Y."/>
            <person name="Guo Y."/>
        </authorList>
    </citation>
    <scope>NUCLEOTIDE SEQUENCE</scope>
    <source>
        <strain evidence="1">R3-25</strain>
    </source>
</reference>
<dbReference type="Proteomes" id="UP001287445">
    <property type="component" value="Unassembled WGS sequence"/>
</dbReference>
<protein>
    <submittedName>
        <fullName evidence="1">Uncharacterized protein</fullName>
    </submittedName>
</protein>
<dbReference type="EMBL" id="JAWWMZ010000003">
    <property type="protein sequence ID" value="MDX4953997.1"/>
    <property type="molecule type" value="Genomic_DNA"/>
</dbReference>